<gene>
    <name evidence="2" type="ORF">DLNHIDIE_00188</name>
</gene>
<feature type="chain" id="PRO_5021740841" description="Lipoprotein" evidence="1">
    <location>
        <begin position="25"/>
        <end position="202"/>
    </location>
</feature>
<dbReference type="PROSITE" id="PS51257">
    <property type="entry name" value="PROKAR_LIPOPROTEIN"/>
    <property type="match status" value="1"/>
</dbReference>
<evidence type="ECO:0000313" key="2">
    <source>
        <dbReference type="EMBL" id="TQN50335.1"/>
    </source>
</evidence>
<reference evidence="2 3" key="1">
    <citation type="submission" date="2019-03" db="EMBL/GenBank/DDBJ databases">
        <title>New insights into Acidothiobacillus thiooxidans sulfur metabolism through coupled gene expression, solution geochemistry, microscopy and spectroscopy analyses.</title>
        <authorList>
            <person name="Camacho D."/>
            <person name="Frazao R."/>
            <person name="Fouillen A."/>
            <person name="Nanci A."/>
            <person name="Lang B.F."/>
            <person name="Apte S.C."/>
            <person name="Baron C."/>
            <person name="Warren L.A."/>
        </authorList>
    </citation>
    <scope>NUCLEOTIDE SEQUENCE [LARGE SCALE GENOMIC DNA]</scope>
    <source>
        <strain evidence="2 3">ATCC 19377</strain>
    </source>
</reference>
<organism evidence="2 3">
    <name type="scientific">Acidithiobacillus thiooxidans ATCC 19377</name>
    <dbReference type="NCBI Taxonomy" id="637390"/>
    <lineage>
        <taxon>Bacteria</taxon>
        <taxon>Pseudomonadati</taxon>
        <taxon>Pseudomonadota</taxon>
        <taxon>Acidithiobacillia</taxon>
        <taxon>Acidithiobacillales</taxon>
        <taxon>Acidithiobacillaceae</taxon>
        <taxon>Acidithiobacillus</taxon>
    </lineage>
</organism>
<protein>
    <recommendedName>
        <fullName evidence="4">Lipoprotein</fullName>
    </recommendedName>
</protein>
<dbReference type="Proteomes" id="UP000315403">
    <property type="component" value="Unassembled WGS sequence"/>
</dbReference>
<feature type="signal peptide" evidence="1">
    <location>
        <begin position="1"/>
        <end position="24"/>
    </location>
</feature>
<dbReference type="InterPro" id="IPR005619">
    <property type="entry name" value="Uncharacterised_YajG"/>
</dbReference>
<proteinExistence type="predicted"/>
<sequence length="202" mass="22275">MNTNIKTAAKLAAFAGAFALTGCAYIPRNVHPTYVPTAQVQKIPGAEDVKLTVVVHNDKKHHDKDLVSYTIAPAGFETAGVYMHVAKDFKAALSAALKDRGFHVVKASTKVVKLDINHFWFKAHTGWAVGHQTSYVSYAVSVISNHKIIFTEKNNFHYNGGVYGGNFHVDDENRAGEAKHLLNETINRIIDNHRLIDVLLQG</sequence>
<dbReference type="AlphaFoldDB" id="A0A543Q1Y7"/>
<evidence type="ECO:0008006" key="4">
    <source>
        <dbReference type="Google" id="ProtNLM"/>
    </source>
</evidence>
<dbReference type="RefSeq" id="WP_142086173.1">
    <property type="nucleotide sequence ID" value="NZ_SZUV01000001.1"/>
</dbReference>
<comment type="caution">
    <text evidence="2">The sequence shown here is derived from an EMBL/GenBank/DDBJ whole genome shotgun (WGS) entry which is preliminary data.</text>
</comment>
<dbReference type="EMBL" id="SZUV01000001">
    <property type="protein sequence ID" value="TQN50335.1"/>
    <property type="molecule type" value="Genomic_DNA"/>
</dbReference>
<name>A0A543Q1Y7_ACITH</name>
<evidence type="ECO:0000256" key="1">
    <source>
        <dbReference type="SAM" id="SignalP"/>
    </source>
</evidence>
<keyword evidence="1" id="KW-0732">Signal</keyword>
<dbReference type="Pfam" id="PF03923">
    <property type="entry name" value="Lipoprotein_16"/>
    <property type="match status" value="1"/>
</dbReference>
<accession>A0A543Q1Y7</accession>
<evidence type="ECO:0000313" key="3">
    <source>
        <dbReference type="Proteomes" id="UP000315403"/>
    </source>
</evidence>